<comment type="caution">
    <text evidence="1">The sequence shown here is derived from an EMBL/GenBank/DDBJ whole genome shotgun (WGS) entry which is preliminary data.</text>
</comment>
<dbReference type="SUPFAM" id="SSF56935">
    <property type="entry name" value="Porins"/>
    <property type="match status" value="1"/>
</dbReference>
<dbReference type="Proteomes" id="UP000473854">
    <property type="component" value="Unassembled WGS sequence"/>
</dbReference>
<protein>
    <submittedName>
        <fullName evidence="1">Uncharacterized protein</fullName>
    </submittedName>
</protein>
<dbReference type="AlphaFoldDB" id="A0A6L6GGW4"/>
<proteinExistence type="predicted"/>
<organism evidence="1 2">
    <name type="scientific">Acinetobacter faecalis</name>
    <dbReference type="NCBI Taxonomy" id="2665161"/>
    <lineage>
        <taxon>Bacteria</taxon>
        <taxon>Pseudomonadati</taxon>
        <taxon>Pseudomonadota</taxon>
        <taxon>Gammaproteobacteria</taxon>
        <taxon>Moraxellales</taxon>
        <taxon>Moraxellaceae</taxon>
        <taxon>Acinetobacter</taxon>
    </lineage>
</organism>
<name>A0A6L6GGW4_9GAMM</name>
<dbReference type="RefSeq" id="WP_154773581.1">
    <property type="nucleotide sequence ID" value="NZ_WLYL01000044.1"/>
</dbReference>
<sequence length="385" mass="43716">MLPKFCLSFMLCAYATTTWSSDLRIGDPSTTTGELSLSGWIRGNIQDKDYSDQNEHRLKFDALKINLNYQSDKLFGNLHYRCYQNDKICDFSGIVDANIGYKINDDHHILAGIQPIPFGPNVGWSSSWWGGLMITAGLEDVHNTGLTLSSKLTPSTHLDFGYFLGDAGNFVGKSQDSARYSANLVQPDQATDLDFSEKNMWFGRIKQNLNDSDHPLQWMIGASYWYSDLESLNKKQGNRQSWSAFSQVNYQNLNLTFTVGQNKLDIADRLNVDYVTMGSFDMSYRLANEADFYTLDAHYKLDDIYQGWSLSPYATYSHYAKKDQQNTDSARYIVGAALDKKPLGLALEYIVGKNDPFIDGQLDSLAKGSTNEWNRLINLLFFYHF</sequence>
<dbReference type="EMBL" id="WLYL01000044">
    <property type="protein sequence ID" value="MTD12033.1"/>
    <property type="molecule type" value="Genomic_DNA"/>
</dbReference>
<accession>A0A6L6GGW4</accession>
<reference evidence="1 2" key="1">
    <citation type="submission" date="2019-11" db="EMBL/GenBank/DDBJ databases">
        <authorList>
            <person name="An D."/>
        </authorList>
    </citation>
    <scope>NUCLEOTIDE SEQUENCE [LARGE SCALE GENOMIC DNA]</scope>
    <source>
        <strain evidence="1 2">YIM 103518</strain>
    </source>
</reference>
<evidence type="ECO:0000313" key="2">
    <source>
        <dbReference type="Proteomes" id="UP000473854"/>
    </source>
</evidence>
<gene>
    <name evidence="1" type="ORF">GIX10_11490</name>
</gene>
<evidence type="ECO:0000313" key="1">
    <source>
        <dbReference type="EMBL" id="MTD12033.1"/>
    </source>
</evidence>